<name>A0A892I118_9BURK</name>
<gene>
    <name evidence="8" type="ORF">I6K02_07285</name>
</gene>
<dbReference type="GO" id="GO:0008983">
    <property type="term" value="F:protein-glutamate O-methyltransferase activity"/>
    <property type="evidence" value="ECO:0007669"/>
    <property type="project" value="UniProtKB-EC"/>
</dbReference>
<dbReference type="InterPro" id="IPR022642">
    <property type="entry name" value="CheR_C"/>
</dbReference>
<protein>
    <recommendedName>
        <fullName evidence="2">protein-glutamate O-methyltransferase</fullName>
        <ecNumber evidence="2">2.1.1.80</ecNumber>
    </recommendedName>
</protein>
<dbReference type="InterPro" id="IPR050903">
    <property type="entry name" value="Bact_Chemotaxis_MeTrfase"/>
</dbReference>
<keyword evidence="3" id="KW-0489">Methyltransferase</keyword>
<evidence type="ECO:0000259" key="7">
    <source>
        <dbReference type="PROSITE" id="PS50123"/>
    </source>
</evidence>
<sequence>MQPARAPFRSDAPDASPRAGEPGRDFAFTGADFARIRALIHQRAGISLSEHKRDMAYSRLARRLRARGLDAFRDYLDLLEQEDDPLEWEAFVNALTTNLTAFFRESHHFPILADFVKGRPAPVSVWCSAASTGEEPYSIAITLIEALGESAARSASILATDLDTQVLAKADAGIYTYDQVKHLSPERLKRFFLKGTGAQAGRVKVRPELRAMIRFEQLNLTDADYGIAKPFDAIFCRNVMIYFDKPTQAQVLSRFEPLVKPGGLLFAGHSENFTYVTQAFRLRGQTVYELTRAPKETPRPAGNSGGAATHASAHDPARAARPRGAPAPAAAASPRAPARAVPAYGDRG</sequence>
<dbReference type="Gene3D" id="1.10.155.10">
    <property type="entry name" value="Chemotaxis receptor methyltransferase CheR, N-terminal domain"/>
    <property type="match status" value="1"/>
</dbReference>
<dbReference type="Proteomes" id="UP000625568">
    <property type="component" value="Chromosome 1"/>
</dbReference>
<dbReference type="GeneID" id="93126421"/>
<feature type="region of interest" description="Disordered" evidence="6">
    <location>
        <begin position="1"/>
        <end position="24"/>
    </location>
</feature>
<keyword evidence="9" id="KW-1185">Reference proteome</keyword>
<reference evidence="8 9" key="1">
    <citation type="submission" date="2021-02" db="EMBL/GenBank/DDBJ databases">
        <title>FDA dAtabase for Regulatory Grade micrObial Sequences (FDA-ARGOS): Supporting development and validation of Infectious Disease Dx tests.</title>
        <authorList>
            <person name="Minogue T."/>
            <person name="Wolcott M."/>
            <person name="Wasieloski L."/>
            <person name="Aguilar W."/>
            <person name="Moore D."/>
            <person name="Jaissle J."/>
            <person name="Tallon L."/>
            <person name="Sadzewicz L."/>
            <person name="Zhao X."/>
            <person name="Boylan J."/>
            <person name="Ott S."/>
            <person name="Bowen H."/>
            <person name="Vavikolanu K."/>
            <person name="Mehta A."/>
            <person name="Aluvathingal J."/>
            <person name="Nadendla S."/>
            <person name="Yan Y."/>
            <person name="Sichtig H."/>
        </authorList>
    </citation>
    <scope>NUCLEOTIDE SEQUENCE [LARGE SCALE GENOMIC DNA]</scope>
    <source>
        <strain evidence="8 9">FDAARGOS_1272</strain>
    </source>
</reference>
<evidence type="ECO:0000256" key="4">
    <source>
        <dbReference type="ARBA" id="ARBA00022679"/>
    </source>
</evidence>
<dbReference type="InterPro" id="IPR029063">
    <property type="entry name" value="SAM-dependent_MTases_sf"/>
</dbReference>
<dbReference type="InterPro" id="IPR000780">
    <property type="entry name" value="CheR_MeTrfase"/>
</dbReference>
<dbReference type="PROSITE" id="PS50123">
    <property type="entry name" value="CHER"/>
    <property type="match status" value="1"/>
</dbReference>
<evidence type="ECO:0000313" key="9">
    <source>
        <dbReference type="Proteomes" id="UP000625568"/>
    </source>
</evidence>
<keyword evidence="4" id="KW-0808">Transferase</keyword>
<dbReference type="InterPro" id="IPR022641">
    <property type="entry name" value="CheR_N"/>
</dbReference>
<evidence type="ECO:0000256" key="6">
    <source>
        <dbReference type="SAM" id="MobiDB-lite"/>
    </source>
</evidence>
<evidence type="ECO:0000313" key="8">
    <source>
        <dbReference type="EMBL" id="QRO78693.1"/>
    </source>
</evidence>
<dbReference type="GO" id="GO:0032259">
    <property type="term" value="P:methylation"/>
    <property type="evidence" value="ECO:0007669"/>
    <property type="project" value="UniProtKB-KW"/>
</dbReference>
<dbReference type="PRINTS" id="PR00996">
    <property type="entry name" value="CHERMTFRASE"/>
</dbReference>
<dbReference type="SUPFAM" id="SSF47757">
    <property type="entry name" value="Chemotaxis receptor methyltransferase CheR, N-terminal domain"/>
    <property type="match status" value="1"/>
</dbReference>
<evidence type="ECO:0000256" key="3">
    <source>
        <dbReference type="ARBA" id="ARBA00022603"/>
    </source>
</evidence>
<feature type="compositionally biased region" description="Low complexity" evidence="6">
    <location>
        <begin position="322"/>
        <end position="348"/>
    </location>
</feature>
<dbReference type="EMBL" id="CP069482">
    <property type="protein sequence ID" value="QRO78693.1"/>
    <property type="molecule type" value="Genomic_DNA"/>
</dbReference>
<feature type="domain" description="CheR-type methyltransferase" evidence="7">
    <location>
        <begin position="21"/>
        <end position="293"/>
    </location>
</feature>
<dbReference type="PANTHER" id="PTHR24422:SF19">
    <property type="entry name" value="CHEMOTAXIS PROTEIN METHYLTRANSFERASE"/>
    <property type="match status" value="1"/>
</dbReference>
<keyword evidence="5" id="KW-0949">S-adenosyl-L-methionine</keyword>
<feature type="region of interest" description="Disordered" evidence="6">
    <location>
        <begin position="293"/>
        <end position="348"/>
    </location>
</feature>
<dbReference type="InterPro" id="IPR036804">
    <property type="entry name" value="CheR_N_sf"/>
</dbReference>
<evidence type="ECO:0000256" key="5">
    <source>
        <dbReference type="ARBA" id="ARBA00022691"/>
    </source>
</evidence>
<comment type="catalytic activity">
    <reaction evidence="1">
        <text>L-glutamyl-[protein] + S-adenosyl-L-methionine = [protein]-L-glutamate 5-O-methyl ester + S-adenosyl-L-homocysteine</text>
        <dbReference type="Rhea" id="RHEA:24452"/>
        <dbReference type="Rhea" id="RHEA-COMP:10208"/>
        <dbReference type="Rhea" id="RHEA-COMP:10311"/>
        <dbReference type="ChEBI" id="CHEBI:29973"/>
        <dbReference type="ChEBI" id="CHEBI:57856"/>
        <dbReference type="ChEBI" id="CHEBI:59789"/>
        <dbReference type="ChEBI" id="CHEBI:82795"/>
        <dbReference type="EC" id="2.1.1.80"/>
    </reaction>
</comment>
<organism evidence="8 9">
    <name type="scientific">Burkholderia dolosa</name>
    <dbReference type="NCBI Taxonomy" id="152500"/>
    <lineage>
        <taxon>Bacteria</taxon>
        <taxon>Pseudomonadati</taxon>
        <taxon>Pseudomonadota</taxon>
        <taxon>Betaproteobacteria</taxon>
        <taxon>Burkholderiales</taxon>
        <taxon>Burkholderiaceae</taxon>
        <taxon>Burkholderia</taxon>
        <taxon>Burkholderia cepacia complex</taxon>
    </lineage>
</organism>
<evidence type="ECO:0000256" key="1">
    <source>
        <dbReference type="ARBA" id="ARBA00001541"/>
    </source>
</evidence>
<evidence type="ECO:0000256" key="2">
    <source>
        <dbReference type="ARBA" id="ARBA00012534"/>
    </source>
</evidence>
<dbReference type="Pfam" id="PF01739">
    <property type="entry name" value="CheR"/>
    <property type="match status" value="1"/>
</dbReference>
<dbReference type="EC" id="2.1.1.80" evidence="2"/>
<dbReference type="RefSeq" id="WP_035971388.1">
    <property type="nucleotide sequence ID" value="NZ_CP033840.1"/>
</dbReference>
<dbReference type="Pfam" id="PF03705">
    <property type="entry name" value="CheR_N"/>
    <property type="match status" value="1"/>
</dbReference>
<dbReference type="SMART" id="SM00138">
    <property type="entry name" value="MeTrc"/>
    <property type="match status" value="1"/>
</dbReference>
<dbReference type="CDD" id="cd02440">
    <property type="entry name" value="AdoMet_MTases"/>
    <property type="match status" value="1"/>
</dbReference>
<accession>A0A892I118</accession>
<dbReference type="AlphaFoldDB" id="A0A892I118"/>
<proteinExistence type="predicted"/>
<dbReference type="PANTHER" id="PTHR24422">
    <property type="entry name" value="CHEMOTAXIS PROTEIN METHYLTRANSFERASE"/>
    <property type="match status" value="1"/>
</dbReference>
<dbReference type="Gene3D" id="3.40.50.150">
    <property type="entry name" value="Vaccinia Virus protein VP39"/>
    <property type="match status" value="1"/>
</dbReference>
<dbReference type="SUPFAM" id="SSF53335">
    <property type="entry name" value="S-adenosyl-L-methionine-dependent methyltransferases"/>
    <property type="match status" value="1"/>
</dbReference>